<gene>
    <name evidence="1" type="ORF">SAMN06296427_10244</name>
</gene>
<reference evidence="1 2" key="1">
    <citation type="submission" date="2017-04" db="EMBL/GenBank/DDBJ databases">
        <authorList>
            <person name="Afonso C.L."/>
            <person name="Miller P.J."/>
            <person name="Scott M.A."/>
            <person name="Spackman E."/>
            <person name="Goraichik I."/>
            <person name="Dimitrov K.M."/>
            <person name="Suarez D.L."/>
            <person name="Swayne D.E."/>
        </authorList>
    </citation>
    <scope>NUCLEOTIDE SEQUENCE [LARGE SCALE GENOMIC DNA]</scope>
    <source>
        <strain evidence="1 2">CGMCC 1.12708</strain>
    </source>
</reference>
<name>A0A1W1YYK1_9FLAO</name>
<evidence type="ECO:0000313" key="1">
    <source>
        <dbReference type="EMBL" id="SMC41307.1"/>
    </source>
</evidence>
<organism evidence="1 2">
    <name type="scientific">Moheibacter sediminis</name>
    <dbReference type="NCBI Taxonomy" id="1434700"/>
    <lineage>
        <taxon>Bacteria</taxon>
        <taxon>Pseudomonadati</taxon>
        <taxon>Bacteroidota</taxon>
        <taxon>Flavobacteriia</taxon>
        <taxon>Flavobacteriales</taxon>
        <taxon>Weeksellaceae</taxon>
        <taxon>Moheibacter</taxon>
    </lineage>
</organism>
<accession>A0A1W1YYK1</accession>
<dbReference type="EMBL" id="FWXS01000002">
    <property type="protein sequence ID" value="SMC41307.1"/>
    <property type="molecule type" value="Genomic_DNA"/>
</dbReference>
<protein>
    <submittedName>
        <fullName evidence="1">Uncharacterized protein</fullName>
    </submittedName>
</protein>
<evidence type="ECO:0000313" key="2">
    <source>
        <dbReference type="Proteomes" id="UP000192393"/>
    </source>
</evidence>
<dbReference type="RefSeq" id="WP_245828413.1">
    <property type="nucleotide sequence ID" value="NZ_FWXS01000002.1"/>
</dbReference>
<keyword evidence="2" id="KW-1185">Reference proteome</keyword>
<sequence>MFDFILISEKSISKKFQKLEINSFSEAMKFIKNLPYGRNSNRENFLLVLNEMKGTCSSKHALLKKLAIENQKAEVKLMLGIFRMNGKNTPKIKNTLNEFNLDYIPEAHNYLKIHNQIFDCTTSNSSELNFVNDLILEIEIQPSQVIDFKVEFHKNFLNDWIKSKSFSLEEIWIIREKCIADLSS</sequence>
<proteinExistence type="predicted"/>
<dbReference type="Proteomes" id="UP000192393">
    <property type="component" value="Unassembled WGS sequence"/>
</dbReference>
<dbReference type="AlphaFoldDB" id="A0A1W1YYK1"/>
<dbReference type="STRING" id="1434700.SAMN06296427_10244"/>